<dbReference type="Proteomes" id="UP000433406">
    <property type="component" value="Unassembled WGS sequence"/>
</dbReference>
<evidence type="ECO:0000313" key="3">
    <source>
        <dbReference type="EMBL" id="MTB94787.1"/>
    </source>
</evidence>
<feature type="domain" description="Mce/MlaD" evidence="1">
    <location>
        <begin position="34"/>
        <end position="107"/>
    </location>
</feature>
<gene>
    <name evidence="3" type="ORF">GGQ22_06795</name>
</gene>
<reference evidence="3 4" key="1">
    <citation type="submission" date="2019-10" db="EMBL/GenBank/DDBJ databases">
        <title>Nocardioides novel species isolated from the excrement of Marmot.</title>
        <authorList>
            <person name="Zhang G."/>
        </authorList>
    </citation>
    <scope>NUCLEOTIDE SEQUENCE [LARGE SCALE GENOMIC DNA]</scope>
    <source>
        <strain evidence="4">zg-579</strain>
    </source>
</reference>
<dbReference type="EMBL" id="WLCI01000006">
    <property type="protein sequence ID" value="MTB94787.1"/>
    <property type="molecule type" value="Genomic_DNA"/>
</dbReference>
<evidence type="ECO:0000259" key="1">
    <source>
        <dbReference type="Pfam" id="PF02470"/>
    </source>
</evidence>
<keyword evidence="4" id="KW-1185">Reference proteome</keyword>
<dbReference type="NCBIfam" id="TIGR00996">
    <property type="entry name" value="Mtu_fam_mce"/>
    <property type="match status" value="1"/>
</dbReference>
<comment type="caution">
    <text evidence="3">The sequence shown here is derived from an EMBL/GenBank/DDBJ whole genome shotgun (WGS) entry which is preliminary data.</text>
</comment>
<dbReference type="InterPro" id="IPR003399">
    <property type="entry name" value="Mce/MlaD"/>
</dbReference>
<dbReference type="PANTHER" id="PTHR33371">
    <property type="entry name" value="INTERMEMBRANE PHOSPHOLIPID TRANSPORT SYSTEM BINDING PROTEIN MLAD-RELATED"/>
    <property type="match status" value="1"/>
</dbReference>
<dbReference type="AlphaFoldDB" id="A0A6I3J011"/>
<accession>A0A6I3J011</accession>
<dbReference type="Pfam" id="PF02470">
    <property type="entry name" value="MlaD"/>
    <property type="match status" value="1"/>
</dbReference>
<dbReference type="RefSeq" id="WP_154614519.1">
    <property type="nucleotide sequence ID" value="NZ_CP053660.1"/>
</dbReference>
<feature type="domain" description="Mammalian cell entry C-terminal" evidence="2">
    <location>
        <begin position="114"/>
        <end position="308"/>
    </location>
</feature>
<dbReference type="PANTHER" id="PTHR33371:SF4">
    <property type="entry name" value="INTERMEMBRANE PHOSPHOLIPID TRANSPORT SYSTEM BINDING PROTEIN MLAD"/>
    <property type="match status" value="1"/>
</dbReference>
<dbReference type="GO" id="GO:0005576">
    <property type="term" value="C:extracellular region"/>
    <property type="evidence" value="ECO:0007669"/>
    <property type="project" value="TreeGrafter"/>
</dbReference>
<sequence>MPRLTLRAAGALVAALLLVGTVLVLVGGDGGGQKKVTAHFARAVSIYPGTEVRILGVPVGEVTAVVPEGTSVRVDMVYDASYDVPADARAVIVTPTLVADRFVQLTPVHTEGPVLADGADIPLAETASPVELDRIYESLSTLANALGPNGANRNGSLDTLLASGAEALDGQGRTANQLIRDLSAAATTFGDNSGDLFGTVRQLDAFTRTLARNDGLVDEFMGDLARATNQLSGERQELGQALEALAGAVGTVEAFVKDNRKALVGEVEDLTDVLDVLVAEQESLTMAIEKGPLGLGNLALGFDTKTGSQNARIQVGPNVEDLDGFLCAIVTNAGVPAARTVCRLLESLLEPLGLGLPTGPARAAAPDTRVPGEAVPAQDLRELLGGGPR</sequence>
<dbReference type="Pfam" id="PF11887">
    <property type="entry name" value="Mce4_CUP1"/>
    <property type="match status" value="1"/>
</dbReference>
<evidence type="ECO:0000313" key="4">
    <source>
        <dbReference type="Proteomes" id="UP000433406"/>
    </source>
</evidence>
<protein>
    <submittedName>
        <fullName evidence="3">MCE family protein</fullName>
    </submittedName>
</protein>
<name>A0A6I3J011_9ACTN</name>
<dbReference type="InterPro" id="IPR024516">
    <property type="entry name" value="Mce_C"/>
</dbReference>
<evidence type="ECO:0000259" key="2">
    <source>
        <dbReference type="Pfam" id="PF11887"/>
    </source>
</evidence>
<organism evidence="3 4">
    <name type="scientific">Nocardioides marmotae</name>
    <dbReference type="NCBI Taxonomy" id="2663857"/>
    <lineage>
        <taxon>Bacteria</taxon>
        <taxon>Bacillati</taxon>
        <taxon>Actinomycetota</taxon>
        <taxon>Actinomycetes</taxon>
        <taxon>Propionibacteriales</taxon>
        <taxon>Nocardioidaceae</taxon>
        <taxon>Nocardioides</taxon>
    </lineage>
</organism>
<dbReference type="InterPro" id="IPR052336">
    <property type="entry name" value="MlaD_Phospholipid_Transporter"/>
</dbReference>
<proteinExistence type="predicted"/>
<dbReference type="InterPro" id="IPR005693">
    <property type="entry name" value="Mce"/>
</dbReference>